<dbReference type="Proteomes" id="UP000439903">
    <property type="component" value="Unassembled WGS sequence"/>
</dbReference>
<dbReference type="AlphaFoldDB" id="A0A8H3XHD9"/>
<keyword evidence="1" id="KW-0347">Helicase</keyword>
<keyword evidence="1" id="KW-0067">ATP-binding</keyword>
<organism evidence="1 2">
    <name type="scientific">Gigaspora margarita</name>
    <dbReference type="NCBI Taxonomy" id="4874"/>
    <lineage>
        <taxon>Eukaryota</taxon>
        <taxon>Fungi</taxon>
        <taxon>Fungi incertae sedis</taxon>
        <taxon>Mucoromycota</taxon>
        <taxon>Glomeromycotina</taxon>
        <taxon>Glomeromycetes</taxon>
        <taxon>Diversisporales</taxon>
        <taxon>Gigasporaceae</taxon>
        <taxon>Gigaspora</taxon>
    </lineage>
</organism>
<reference evidence="1 2" key="1">
    <citation type="journal article" date="2019" name="Environ. Microbiol.">
        <title>At the nexus of three kingdoms: the genome of the mycorrhizal fungus Gigaspora margarita provides insights into plant, endobacterial and fungal interactions.</title>
        <authorList>
            <person name="Venice F."/>
            <person name="Ghignone S."/>
            <person name="Salvioli di Fossalunga A."/>
            <person name="Amselem J."/>
            <person name="Novero M."/>
            <person name="Xianan X."/>
            <person name="Sedzielewska Toro K."/>
            <person name="Morin E."/>
            <person name="Lipzen A."/>
            <person name="Grigoriev I.V."/>
            <person name="Henrissat B."/>
            <person name="Martin F.M."/>
            <person name="Bonfante P."/>
        </authorList>
    </citation>
    <scope>NUCLEOTIDE SEQUENCE [LARGE SCALE GENOMIC DNA]</scope>
    <source>
        <strain evidence="1 2">BEG34</strain>
    </source>
</reference>
<keyword evidence="1" id="KW-0547">Nucleotide-binding</keyword>
<dbReference type="OrthoDB" id="2394087at2759"/>
<keyword evidence="1" id="KW-0378">Hydrolase</keyword>
<sequence>MHTPTISNQTDCTGTSSALARYDSTKTNKYLNNLDSYNDSNCESDIYNNYESNYESDSEEAPSTSISTIETSSVQLPNIKERKLNMAYTLRQKKFNDKFSSKDLIKEIQKLPYRHLGIYQIIKAH</sequence>
<evidence type="ECO:0000313" key="2">
    <source>
        <dbReference type="Proteomes" id="UP000439903"/>
    </source>
</evidence>
<gene>
    <name evidence="1" type="ORF">F8M41_001097</name>
</gene>
<dbReference type="EMBL" id="WTPW01001089">
    <property type="protein sequence ID" value="KAF0457849.1"/>
    <property type="molecule type" value="Genomic_DNA"/>
</dbReference>
<comment type="caution">
    <text evidence="1">The sequence shown here is derived from an EMBL/GenBank/DDBJ whole genome shotgun (WGS) entry which is preliminary data.</text>
</comment>
<protein>
    <submittedName>
        <fullName evidence="1">D5-like helicase-primase: PROVISIONAL</fullName>
    </submittedName>
</protein>
<name>A0A8H3XHD9_GIGMA</name>
<keyword evidence="2" id="KW-1185">Reference proteome</keyword>
<proteinExistence type="predicted"/>
<accession>A0A8H3XHD9</accession>
<evidence type="ECO:0000313" key="1">
    <source>
        <dbReference type="EMBL" id="KAF0457849.1"/>
    </source>
</evidence>
<dbReference type="GO" id="GO:0004386">
    <property type="term" value="F:helicase activity"/>
    <property type="evidence" value="ECO:0007669"/>
    <property type="project" value="UniProtKB-KW"/>
</dbReference>